<keyword evidence="1" id="KW-1133">Transmembrane helix</keyword>
<keyword evidence="1" id="KW-0472">Membrane</keyword>
<evidence type="ECO:0000313" key="2">
    <source>
        <dbReference type="EMBL" id="KAJ1719572.1"/>
    </source>
</evidence>
<dbReference type="OrthoDB" id="5574426at2759"/>
<keyword evidence="1" id="KW-0812">Transmembrane</keyword>
<sequence length="400" mass="43981">MDVPLITTTSIDDSSISTSESTVPTIGTSDMSLFEIAMKYLSNVDKLKDANISGIALSGFIVVFLLIAFIFRSSVANRVSLRLIWLASLFYCLDTIIITFTPLTNFSACIASTFFANFFEFAGIYLTASIVMNLQLKFLRSSTRPLSKYASFLYFFVPLLIATLHLVPQYIYSAAKGMCTFADAYQPETTKYVVYNVFAVIIIPGIFIMYSALTSFTIIIALIRRRRAVSSAIKVSLSKVSEQQTDPVVLKEIVQLHAIRSVYSGAIRIALYPFAPLVWLALRCAELGLKNNVPETSSDANRLLSGTYVGTVVMPVFIFAGFVLFLFDPIFCQLFSKNKNADSVQIEKLASGTGAVGNIDEVAAAETNEAHADLVASLKIDSVTAYVKDHNDAKEFLKTL</sequence>
<dbReference type="EMBL" id="JANBOJ010000374">
    <property type="protein sequence ID" value="KAJ1719572.1"/>
    <property type="molecule type" value="Genomic_DNA"/>
</dbReference>
<keyword evidence="3" id="KW-1185">Reference proteome</keyword>
<dbReference type="AlphaFoldDB" id="A0A9W7XV59"/>
<dbReference type="Proteomes" id="UP001149813">
    <property type="component" value="Unassembled WGS sequence"/>
</dbReference>
<feature type="transmembrane region" description="Helical" evidence="1">
    <location>
        <begin position="308"/>
        <end position="327"/>
    </location>
</feature>
<comment type="caution">
    <text evidence="2">The sequence shown here is derived from an EMBL/GenBank/DDBJ whole genome shotgun (WGS) entry which is preliminary data.</text>
</comment>
<proteinExistence type="predicted"/>
<feature type="transmembrane region" description="Helical" evidence="1">
    <location>
        <begin position="50"/>
        <end position="71"/>
    </location>
</feature>
<accession>A0A9W7XV59</accession>
<name>A0A9W7XV59_9FUNG</name>
<feature type="transmembrane region" description="Helical" evidence="1">
    <location>
        <begin position="152"/>
        <end position="172"/>
    </location>
</feature>
<evidence type="ECO:0000256" key="1">
    <source>
        <dbReference type="SAM" id="Phobius"/>
    </source>
</evidence>
<organism evidence="2 3">
    <name type="scientific">Coemansia erecta</name>
    <dbReference type="NCBI Taxonomy" id="147472"/>
    <lineage>
        <taxon>Eukaryota</taxon>
        <taxon>Fungi</taxon>
        <taxon>Fungi incertae sedis</taxon>
        <taxon>Zoopagomycota</taxon>
        <taxon>Kickxellomycotina</taxon>
        <taxon>Kickxellomycetes</taxon>
        <taxon>Kickxellales</taxon>
        <taxon>Kickxellaceae</taxon>
        <taxon>Coemansia</taxon>
    </lineage>
</organism>
<feature type="transmembrane region" description="Helical" evidence="1">
    <location>
        <begin position="269"/>
        <end position="288"/>
    </location>
</feature>
<feature type="transmembrane region" description="Helical" evidence="1">
    <location>
        <begin position="192"/>
        <end position="223"/>
    </location>
</feature>
<feature type="transmembrane region" description="Helical" evidence="1">
    <location>
        <begin position="83"/>
        <end position="104"/>
    </location>
</feature>
<feature type="transmembrane region" description="Helical" evidence="1">
    <location>
        <begin position="110"/>
        <end position="131"/>
    </location>
</feature>
<evidence type="ECO:0000313" key="3">
    <source>
        <dbReference type="Proteomes" id="UP001149813"/>
    </source>
</evidence>
<gene>
    <name evidence="2" type="ORF">LPJ53_005689</name>
</gene>
<protein>
    <submittedName>
        <fullName evidence="2">Uncharacterized protein</fullName>
    </submittedName>
</protein>
<reference evidence="2" key="1">
    <citation type="submission" date="2022-07" db="EMBL/GenBank/DDBJ databases">
        <title>Phylogenomic reconstructions and comparative analyses of Kickxellomycotina fungi.</title>
        <authorList>
            <person name="Reynolds N.K."/>
            <person name="Stajich J.E."/>
            <person name="Barry K."/>
            <person name="Grigoriev I.V."/>
            <person name="Crous P."/>
            <person name="Smith M.E."/>
        </authorList>
    </citation>
    <scope>NUCLEOTIDE SEQUENCE</scope>
    <source>
        <strain evidence="2">NBRC 32514</strain>
    </source>
</reference>